<comment type="caution">
    <text evidence="1">The sequence shown here is derived from an EMBL/GenBank/DDBJ whole genome shotgun (WGS) entry which is preliminary data.</text>
</comment>
<proteinExistence type="predicted"/>
<gene>
    <name evidence="1" type="ORF">GCM10022255_022120</name>
</gene>
<protein>
    <submittedName>
        <fullName evidence="1">Uncharacterized protein</fullName>
    </submittedName>
</protein>
<dbReference type="RefSeq" id="WP_345124050.1">
    <property type="nucleotide sequence ID" value="NZ_BAABAT010000004.1"/>
</dbReference>
<reference evidence="2" key="1">
    <citation type="journal article" date="2019" name="Int. J. Syst. Evol. Microbiol.">
        <title>The Global Catalogue of Microorganisms (GCM) 10K type strain sequencing project: providing services to taxonomists for standard genome sequencing and annotation.</title>
        <authorList>
            <consortium name="The Broad Institute Genomics Platform"/>
            <consortium name="The Broad Institute Genome Sequencing Center for Infectious Disease"/>
            <person name="Wu L."/>
            <person name="Ma J."/>
        </authorList>
    </citation>
    <scope>NUCLEOTIDE SEQUENCE [LARGE SCALE GENOMIC DNA]</scope>
    <source>
        <strain evidence="2">JCM 17441</strain>
    </source>
</reference>
<organism evidence="1 2">
    <name type="scientific">Dactylosporangium darangshiense</name>
    <dbReference type="NCBI Taxonomy" id="579108"/>
    <lineage>
        <taxon>Bacteria</taxon>
        <taxon>Bacillati</taxon>
        <taxon>Actinomycetota</taxon>
        <taxon>Actinomycetes</taxon>
        <taxon>Micromonosporales</taxon>
        <taxon>Micromonosporaceae</taxon>
        <taxon>Dactylosporangium</taxon>
    </lineage>
</organism>
<name>A0ABP8D4L1_9ACTN</name>
<keyword evidence="2" id="KW-1185">Reference proteome</keyword>
<dbReference type="EMBL" id="BAABAT010000004">
    <property type="protein sequence ID" value="GAA4247200.1"/>
    <property type="molecule type" value="Genomic_DNA"/>
</dbReference>
<evidence type="ECO:0000313" key="1">
    <source>
        <dbReference type="EMBL" id="GAA4247200.1"/>
    </source>
</evidence>
<accession>A0ABP8D4L1</accession>
<evidence type="ECO:0000313" key="2">
    <source>
        <dbReference type="Proteomes" id="UP001500620"/>
    </source>
</evidence>
<sequence length="166" mass="17599">MPSQPASGPSGRPAVALDLPLRRREWDLLVRLPRTVLVAACAGDDRVDAVAGVEAIAAGQRSRALLVRGVVAAIFAEQLTDNDIDAEAVSPATVLADCGYAARLLAERLGSDIALAYGEWLIDIASSVGRTAWQAGRIRLGGVEVPLAERRFVNGIARELARALHR</sequence>
<dbReference type="Proteomes" id="UP001500620">
    <property type="component" value="Unassembled WGS sequence"/>
</dbReference>